<evidence type="ECO:0000256" key="1">
    <source>
        <dbReference type="SAM" id="Phobius"/>
    </source>
</evidence>
<keyword evidence="1" id="KW-1133">Transmembrane helix</keyword>
<protein>
    <recommendedName>
        <fullName evidence="4">Transmembrane protein</fullName>
    </recommendedName>
</protein>
<dbReference type="AlphaFoldDB" id="A0AAW9PQX8"/>
<gene>
    <name evidence="2" type="ORF">V2H45_05110</name>
</gene>
<dbReference type="RefSeq" id="WP_330482548.1">
    <property type="nucleotide sequence ID" value="NZ_JAZBJZ010000013.1"/>
</dbReference>
<keyword evidence="3" id="KW-1185">Reference proteome</keyword>
<evidence type="ECO:0000313" key="3">
    <source>
        <dbReference type="Proteomes" id="UP001333818"/>
    </source>
</evidence>
<feature type="transmembrane region" description="Helical" evidence="1">
    <location>
        <begin position="166"/>
        <end position="187"/>
    </location>
</feature>
<evidence type="ECO:0008006" key="4">
    <source>
        <dbReference type="Google" id="ProtNLM"/>
    </source>
</evidence>
<organism evidence="2 3">
    <name type="scientific">Tumidithrix elongata BACA0141</name>
    <dbReference type="NCBI Taxonomy" id="2716417"/>
    <lineage>
        <taxon>Bacteria</taxon>
        <taxon>Bacillati</taxon>
        <taxon>Cyanobacteriota</taxon>
        <taxon>Cyanophyceae</taxon>
        <taxon>Pseudanabaenales</taxon>
        <taxon>Pseudanabaenaceae</taxon>
        <taxon>Tumidithrix</taxon>
        <taxon>Tumidithrix elongata</taxon>
    </lineage>
</organism>
<keyword evidence="1" id="KW-0472">Membrane</keyword>
<feature type="transmembrane region" description="Helical" evidence="1">
    <location>
        <begin position="12"/>
        <end position="36"/>
    </location>
</feature>
<evidence type="ECO:0000313" key="2">
    <source>
        <dbReference type="EMBL" id="MEE3716122.1"/>
    </source>
</evidence>
<reference evidence="2" key="1">
    <citation type="submission" date="2024-01" db="EMBL/GenBank/DDBJ databases">
        <title>Bank of Algae and Cyanobacteria of the Azores (BACA) strain genomes.</title>
        <authorList>
            <person name="Luz R."/>
            <person name="Cordeiro R."/>
            <person name="Fonseca A."/>
            <person name="Goncalves V."/>
        </authorList>
    </citation>
    <scope>NUCLEOTIDE SEQUENCE</scope>
    <source>
        <strain evidence="2">BACA0141</strain>
    </source>
</reference>
<keyword evidence="1" id="KW-0812">Transmembrane</keyword>
<sequence>MSHPFLGFWSGWRFLPLWIVATCLGFAIGGPVSALIPDYVTAIAGNNAANILSFGVMSLTIALPQWLVLRGRIRDALWWLVVTTLGGMAGGPISMTIAWNLSITFGDAVDLFAIYAALRGATTGLAQWTFLRVQMPQAGWWAIATSVSWYSSLTIGSKVMFTLPSFTVAIVGASYGVMTGIVMFLLLRQKAFAQSKTNSANPK</sequence>
<accession>A0AAW9PQX8</accession>
<name>A0AAW9PQX8_9CYAN</name>
<comment type="caution">
    <text evidence="2">The sequence shown here is derived from an EMBL/GenBank/DDBJ whole genome shotgun (WGS) entry which is preliminary data.</text>
</comment>
<feature type="transmembrane region" description="Helical" evidence="1">
    <location>
        <begin position="138"/>
        <end position="160"/>
    </location>
</feature>
<dbReference type="Proteomes" id="UP001333818">
    <property type="component" value="Unassembled WGS sequence"/>
</dbReference>
<dbReference type="EMBL" id="JAZBJZ010000013">
    <property type="protein sequence ID" value="MEE3716122.1"/>
    <property type="molecule type" value="Genomic_DNA"/>
</dbReference>
<feature type="transmembrane region" description="Helical" evidence="1">
    <location>
        <begin position="76"/>
        <end position="99"/>
    </location>
</feature>
<proteinExistence type="predicted"/>
<feature type="transmembrane region" description="Helical" evidence="1">
    <location>
        <begin position="111"/>
        <end position="131"/>
    </location>
</feature>